<evidence type="ECO:0000313" key="2">
    <source>
        <dbReference type="EMBL" id="CAE6432671.1"/>
    </source>
</evidence>
<dbReference type="Proteomes" id="UP000663843">
    <property type="component" value="Unassembled WGS sequence"/>
</dbReference>
<reference evidence="2" key="1">
    <citation type="submission" date="2021-01" db="EMBL/GenBank/DDBJ databases">
        <authorList>
            <person name="Kaushik A."/>
        </authorList>
    </citation>
    <scope>NUCLEOTIDE SEQUENCE</scope>
    <source>
        <strain evidence="2">AG2-2IIIB</strain>
    </source>
</reference>
<feature type="compositionally biased region" description="Low complexity" evidence="1">
    <location>
        <begin position="100"/>
        <end position="110"/>
    </location>
</feature>
<protein>
    <submittedName>
        <fullName evidence="2">Uncharacterized protein</fullName>
    </submittedName>
</protein>
<proteinExistence type="predicted"/>
<gene>
    <name evidence="2" type="ORF">RDB_LOCUS65901</name>
</gene>
<accession>A0A8H2XQ53</accession>
<name>A0A8H2XQ53_9AGAM</name>
<sequence>MSMVSISKVLEDYCGESDDHPESGDRYYSSACSIISGGANQNQISMGLFDETLRLTTESRQKSKLVQPIRPVQEITVNPIIPKSDVVKSKADGDSSLPANNSSSTVSVESNQFRYDENYIQESDPKGTFTMPVTKSSSHLALLTALGLITKPDPEDLVTIPGSAAKLQPSIKAIDSDKSNHSSSYASTGKTPVIAISSPSSVPKGTGHHKRRTPLRITVADAWSKVNTGMPYLTSPTSSPLYFDSTSGLGPKCSLPTPPCTPVESMGPYRTQDLQQSLVPRPSASRLPSGIPARRTPTPILSNQENKRETSSTTSSRLKANRTGIQALNPALAPPVPALAPTSSKPLPRPTKFTESGALTGSLGKGSQALSGPRIKVPTRATIIQSSPASVDSCSSRNSNPLNNTRQMIPARISSTDETSIRGTSDNVLVQSHLQSVLPTNITRPIAFDNPTLTPATGELNHAGHGSIRSRRAVGLKHEPVTSAKRYPSRTSNQENIPALTVTQPVSPNAIAPCSGINITGRRRGTRQEDAAKFVPDKISPTENHSRIHPGQATPASRSQVPLSSDLNRRKVRSTNVWI</sequence>
<feature type="region of interest" description="Disordered" evidence="1">
    <location>
        <begin position="277"/>
        <end position="319"/>
    </location>
</feature>
<feature type="region of interest" description="Disordered" evidence="1">
    <location>
        <begin position="386"/>
        <end position="405"/>
    </location>
</feature>
<feature type="compositionally biased region" description="Basic and acidic residues" evidence="1">
    <location>
        <begin position="526"/>
        <end position="536"/>
    </location>
</feature>
<feature type="region of interest" description="Disordered" evidence="1">
    <location>
        <begin position="86"/>
        <end position="110"/>
    </location>
</feature>
<feature type="compositionally biased region" description="Polar residues" evidence="1">
    <location>
        <begin position="554"/>
        <end position="566"/>
    </location>
</feature>
<evidence type="ECO:0000313" key="3">
    <source>
        <dbReference type="Proteomes" id="UP000663843"/>
    </source>
</evidence>
<evidence type="ECO:0000256" key="1">
    <source>
        <dbReference type="SAM" id="MobiDB-lite"/>
    </source>
</evidence>
<feature type="region of interest" description="Disordered" evidence="1">
    <location>
        <begin position="517"/>
        <end position="579"/>
    </location>
</feature>
<organism evidence="2 3">
    <name type="scientific">Rhizoctonia solani</name>
    <dbReference type="NCBI Taxonomy" id="456999"/>
    <lineage>
        <taxon>Eukaryota</taxon>
        <taxon>Fungi</taxon>
        <taxon>Dikarya</taxon>
        <taxon>Basidiomycota</taxon>
        <taxon>Agaricomycotina</taxon>
        <taxon>Agaricomycetes</taxon>
        <taxon>Cantharellales</taxon>
        <taxon>Ceratobasidiaceae</taxon>
        <taxon>Rhizoctonia</taxon>
    </lineage>
</organism>
<feature type="region of interest" description="Disordered" evidence="1">
    <location>
        <begin position="332"/>
        <end position="372"/>
    </location>
</feature>
<dbReference type="AlphaFoldDB" id="A0A8H2XQ53"/>
<comment type="caution">
    <text evidence="2">The sequence shown here is derived from an EMBL/GenBank/DDBJ whole genome shotgun (WGS) entry which is preliminary data.</text>
</comment>
<dbReference type="EMBL" id="CAJMWT010002098">
    <property type="protein sequence ID" value="CAE6432671.1"/>
    <property type="molecule type" value="Genomic_DNA"/>
</dbReference>